<keyword evidence="2" id="KW-1133">Transmembrane helix</keyword>
<keyword evidence="2" id="KW-0472">Membrane</keyword>
<name>A0A6A3JMY2_9STRA</name>
<organism evidence="3 4">
    <name type="scientific">Phytophthora rubi</name>
    <dbReference type="NCBI Taxonomy" id="129364"/>
    <lineage>
        <taxon>Eukaryota</taxon>
        <taxon>Sar</taxon>
        <taxon>Stramenopiles</taxon>
        <taxon>Oomycota</taxon>
        <taxon>Peronosporomycetes</taxon>
        <taxon>Peronosporales</taxon>
        <taxon>Peronosporaceae</taxon>
        <taxon>Phytophthora</taxon>
    </lineage>
</organism>
<gene>
    <name evidence="3" type="ORF">PR001_g19889</name>
</gene>
<reference evidence="3 4" key="1">
    <citation type="submission" date="2018-09" db="EMBL/GenBank/DDBJ databases">
        <title>Genomic investigation of the strawberry pathogen Phytophthora fragariae indicates pathogenicity is determined by transcriptional variation in three key races.</title>
        <authorList>
            <person name="Adams T.M."/>
            <person name="Armitage A.D."/>
            <person name="Sobczyk M.K."/>
            <person name="Bates H.J."/>
            <person name="Dunwell J.M."/>
            <person name="Nellist C.F."/>
            <person name="Harrison R.J."/>
        </authorList>
    </citation>
    <scope>NUCLEOTIDE SEQUENCE [LARGE SCALE GENOMIC DNA]</scope>
    <source>
        <strain evidence="3 4">SCRP249</strain>
    </source>
</reference>
<comment type="caution">
    <text evidence="3">The sequence shown here is derived from an EMBL/GenBank/DDBJ whole genome shotgun (WGS) entry which is preliminary data.</text>
</comment>
<evidence type="ECO:0000313" key="3">
    <source>
        <dbReference type="EMBL" id="KAE8996339.1"/>
    </source>
</evidence>
<protein>
    <submittedName>
        <fullName evidence="3">Uncharacterized protein</fullName>
    </submittedName>
</protein>
<proteinExistence type="predicted"/>
<feature type="transmembrane region" description="Helical" evidence="2">
    <location>
        <begin position="6"/>
        <end position="27"/>
    </location>
</feature>
<dbReference type="AlphaFoldDB" id="A0A6A3JMY2"/>
<dbReference type="EMBL" id="QXFV01001898">
    <property type="protein sequence ID" value="KAE8996339.1"/>
    <property type="molecule type" value="Genomic_DNA"/>
</dbReference>
<dbReference type="Proteomes" id="UP000429607">
    <property type="component" value="Unassembled WGS sequence"/>
</dbReference>
<sequence length="89" mass="9851">MTFPGLSTPLLLCATLLRLLCASLLLLRARTRRSPNSPTCLMPSRGQARSTTAPAPCRQARAVIPIQKQEPVQVTRHHAHLCERPCGRR</sequence>
<evidence type="ECO:0000256" key="2">
    <source>
        <dbReference type="SAM" id="Phobius"/>
    </source>
</evidence>
<feature type="region of interest" description="Disordered" evidence="1">
    <location>
        <begin position="34"/>
        <end position="54"/>
    </location>
</feature>
<evidence type="ECO:0000256" key="1">
    <source>
        <dbReference type="SAM" id="MobiDB-lite"/>
    </source>
</evidence>
<accession>A0A6A3JMY2</accession>
<evidence type="ECO:0000313" key="4">
    <source>
        <dbReference type="Proteomes" id="UP000429607"/>
    </source>
</evidence>
<keyword evidence="2" id="KW-0812">Transmembrane</keyword>